<dbReference type="Pfam" id="PF03401">
    <property type="entry name" value="TctC"/>
    <property type="match status" value="1"/>
</dbReference>
<comment type="similarity">
    <text evidence="1">Belongs to the UPF0065 (bug) family.</text>
</comment>
<reference evidence="2 3" key="1">
    <citation type="submission" date="2017-05" db="EMBL/GenBank/DDBJ databases">
        <title>Complete and WGS of Bordetella genogroups.</title>
        <authorList>
            <person name="Spilker T."/>
            <person name="LiPuma J."/>
        </authorList>
    </citation>
    <scope>NUCLEOTIDE SEQUENCE [LARGE SCALE GENOMIC DNA]</scope>
    <source>
        <strain evidence="2 3">AU10456</strain>
    </source>
</reference>
<evidence type="ECO:0000313" key="2">
    <source>
        <dbReference type="EMBL" id="OZI44148.1"/>
    </source>
</evidence>
<evidence type="ECO:0000313" key="3">
    <source>
        <dbReference type="Proteomes" id="UP000216913"/>
    </source>
</evidence>
<dbReference type="PANTHER" id="PTHR42928">
    <property type="entry name" value="TRICARBOXYLATE-BINDING PROTEIN"/>
    <property type="match status" value="1"/>
</dbReference>
<dbReference type="EMBL" id="NEVP01000015">
    <property type="protein sequence ID" value="OZI44148.1"/>
    <property type="molecule type" value="Genomic_DNA"/>
</dbReference>
<dbReference type="PIRSF" id="PIRSF017082">
    <property type="entry name" value="YflP"/>
    <property type="match status" value="1"/>
</dbReference>
<name>A0A261T3C1_9BORD</name>
<dbReference type="AlphaFoldDB" id="A0A261T3C1"/>
<sequence length="376" mass="39261">MAGILRGGPGPIRRYCAITQCVYTLRKIKKSCFSPRHRRQTVRSYRSQFPRFAGLLASAVLASFCVGGAARAADASAPYPNKPIRWVVPYAAGGGSDFLARTVGQGLSARIGQTVVVDNKPGGNTAIGASETARSQPDGYTMVSADNGTLVFNPALYKTLSYDPVKDLAPVTLMGRFPMILVVGPTVEAKTVAEFVAMAKARPSGLDYGSAGAGSPHHLAMELFKTETGLNLVHVPYRGAAPALADVAGGQIPAMMVDLAAGAGFIKAGKVRALAVAHGQRLPQLPDVPTFGEAGLPKVQAAALVGVSVPGATPPAVIAKLNQQLVATLNDPAIRGKLVDFGIEPVANSPQEYAALLTAERTRWNKLIADLGIKLD</sequence>
<dbReference type="PANTHER" id="PTHR42928:SF5">
    <property type="entry name" value="BLR1237 PROTEIN"/>
    <property type="match status" value="1"/>
</dbReference>
<evidence type="ECO:0000256" key="1">
    <source>
        <dbReference type="ARBA" id="ARBA00006987"/>
    </source>
</evidence>
<dbReference type="SUPFAM" id="SSF53850">
    <property type="entry name" value="Periplasmic binding protein-like II"/>
    <property type="match status" value="1"/>
</dbReference>
<dbReference type="Gene3D" id="3.40.190.150">
    <property type="entry name" value="Bordetella uptake gene, domain 1"/>
    <property type="match status" value="1"/>
</dbReference>
<dbReference type="InterPro" id="IPR005064">
    <property type="entry name" value="BUG"/>
</dbReference>
<gene>
    <name evidence="2" type="ORF">CAL25_22675</name>
</gene>
<dbReference type="OrthoDB" id="8678477at2"/>
<dbReference type="Gene3D" id="3.40.190.10">
    <property type="entry name" value="Periplasmic binding protein-like II"/>
    <property type="match status" value="1"/>
</dbReference>
<accession>A0A261T3C1</accession>
<dbReference type="Proteomes" id="UP000216913">
    <property type="component" value="Unassembled WGS sequence"/>
</dbReference>
<protein>
    <submittedName>
        <fullName evidence="2">ABC transporter substrate-binding protein</fullName>
    </submittedName>
</protein>
<organism evidence="2 3">
    <name type="scientific">Bordetella genomosp. 5</name>
    <dbReference type="NCBI Taxonomy" id="1395608"/>
    <lineage>
        <taxon>Bacteria</taxon>
        <taxon>Pseudomonadati</taxon>
        <taxon>Pseudomonadota</taxon>
        <taxon>Betaproteobacteria</taxon>
        <taxon>Burkholderiales</taxon>
        <taxon>Alcaligenaceae</taxon>
        <taxon>Bordetella</taxon>
    </lineage>
</organism>
<proteinExistence type="inferred from homology"/>
<keyword evidence="3" id="KW-1185">Reference proteome</keyword>
<dbReference type="CDD" id="cd13578">
    <property type="entry name" value="PBP2_Bug27"/>
    <property type="match status" value="1"/>
</dbReference>
<comment type="caution">
    <text evidence="2">The sequence shown here is derived from an EMBL/GenBank/DDBJ whole genome shotgun (WGS) entry which is preliminary data.</text>
</comment>
<dbReference type="InterPro" id="IPR042100">
    <property type="entry name" value="Bug_dom1"/>
</dbReference>